<dbReference type="PANTHER" id="PTHR10302">
    <property type="entry name" value="SINGLE-STRANDED DNA-BINDING PROTEIN"/>
    <property type="match status" value="1"/>
</dbReference>
<evidence type="ECO:0000313" key="2">
    <source>
        <dbReference type="EMBL" id="QRE05354.1"/>
    </source>
</evidence>
<comment type="caution">
    <text evidence="1">Lacks conserved residue(s) required for the propagation of feature annotation.</text>
</comment>
<dbReference type="PANTHER" id="PTHR10302:SF0">
    <property type="entry name" value="SINGLE-STRANDED DNA-BINDING PROTEIN, MITOCHONDRIAL"/>
    <property type="match status" value="1"/>
</dbReference>
<dbReference type="SUPFAM" id="SSF50249">
    <property type="entry name" value="Nucleic acid-binding proteins"/>
    <property type="match status" value="1"/>
</dbReference>
<dbReference type="EMBL" id="CP059075">
    <property type="protein sequence ID" value="QRE05354.1"/>
    <property type="molecule type" value="Genomic_DNA"/>
</dbReference>
<reference evidence="2 3" key="1">
    <citation type="submission" date="2020-07" db="EMBL/GenBank/DDBJ databases">
        <title>Genomic characterization of Flavobacterium psychrophilum strains.</title>
        <authorList>
            <person name="Castillo D."/>
            <person name="Jorgensen J."/>
            <person name="Middelboe M."/>
        </authorList>
    </citation>
    <scope>NUCLEOTIDE SEQUENCE [LARGE SCALE GENOMIC DNA]</scope>
    <source>
        <strain evidence="2 3">FPS-R7</strain>
    </source>
</reference>
<gene>
    <name evidence="2" type="primary">ssb</name>
    <name evidence="2" type="ORF">H0H26_01640</name>
</gene>
<protein>
    <recommendedName>
        <fullName evidence="1">Single-stranded DNA-binding protein</fullName>
        <shortName evidence="1">SSB</shortName>
    </recommendedName>
</protein>
<dbReference type="KEGG" id="fpv:IA03_00350"/>
<keyword evidence="1 2" id="KW-0238">DNA-binding</keyword>
<dbReference type="Gene3D" id="2.40.50.140">
    <property type="entry name" value="Nucleic acid-binding proteins"/>
    <property type="match status" value="1"/>
</dbReference>
<dbReference type="NCBIfam" id="TIGR00621">
    <property type="entry name" value="ssb"/>
    <property type="match status" value="1"/>
</dbReference>
<dbReference type="AlphaFoldDB" id="A0A075SA60"/>
<dbReference type="GO" id="GO:0006260">
    <property type="term" value="P:DNA replication"/>
    <property type="evidence" value="ECO:0007669"/>
    <property type="project" value="InterPro"/>
</dbReference>
<dbReference type="InterPro" id="IPR011344">
    <property type="entry name" value="ssDNA-bd"/>
</dbReference>
<dbReference type="HAMAP" id="MF_00984">
    <property type="entry name" value="SSB"/>
    <property type="match status" value="1"/>
</dbReference>
<dbReference type="GO" id="GO:0009295">
    <property type="term" value="C:nucleoid"/>
    <property type="evidence" value="ECO:0007669"/>
    <property type="project" value="TreeGrafter"/>
</dbReference>
<name>A0A075SA60_FLAPS</name>
<sequence length="111" mass="12555">MSTLRNKVQLIGNVGNDPEIKILEGGKKLAKLTIATNESYYNDKNEKVTDTQWHNLTAWGKTAEIIESFVTKGKEIAVEGKLTHRNYDDKDGIKRYYTEVVVNELLLLGSK</sequence>
<dbReference type="Pfam" id="PF00436">
    <property type="entry name" value="SSB"/>
    <property type="match status" value="1"/>
</dbReference>
<dbReference type="InterPro" id="IPR000424">
    <property type="entry name" value="Primosome_PriB/ssb"/>
</dbReference>
<evidence type="ECO:0000313" key="3">
    <source>
        <dbReference type="Proteomes" id="UP000596329"/>
    </source>
</evidence>
<dbReference type="PIRSF" id="PIRSF002070">
    <property type="entry name" value="SSB"/>
    <property type="match status" value="1"/>
</dbReference>
<comment type="subunit">
    <text evidence="1">Homotetramer.</text>
</comment>
<dbReference type="InterPro" id="IPR012340">
    <property type="entry name" value="NA-bd_OB-fold"/>
</dbReference>
<proteinExistence type="inferred from homology"/>
<dbReference type="Proteomes" id="UP000596329">
    <property type="component" value="Chromosome"/>
</dbReference>
<dbReference type="GO" id="GO:0003697">
    <property type="term" value="F:single-stranded DNA binding"/>
    <property type="evidence" value="ECO:0007669"/>
    <property type="project" value="UniProtKB-UniRule"/>
</dbReference>
<dbReference type="KEGG" id="fpk:IA06_00350"/>
<accession>A0A075SA60</accession>
<dbReference type="KEGG" id="fpq:IB65_00345"/>
<dbReference type="PROSITE" id="PS50935">
    <property type="entry name" value="SSB"/>
    <property type="match status" value="1"/>
</dbReference>
<dbReference type="CDD" id="cd04496">
    <property type="entry name" value="SSB_OBF"/>
    <property type="match status" value="1"/>
</dbReference>
<organism evidence="2 3">
    <name type="scientific">Flavobacterium psychrophilum</name>
    <dbReference type="NCBI Taxonomy" id="96345"/>
    <lineage>
        <taxon>Bacteria</taxon>
        <taxon>Pseudomonadati</taxon>
        <taxon>Bacteroidota</taxon>
        <taxon>Flavobacteriia</taxon>
        <taxon>Flavobacteriales</taxon>
        <taxon>Flavobacteriaceae</taxon>
        <taxon>Flavobacterium</taxon>
    </lineage>
</organism>
<dbReference type="KEGG" id="fpw:IA04_00350"/>
<evidence type="ECO:0000256" key="1">
    <source>
        <dbReference type="HAMAP-Rule" id="MF_00984"/>
    </source>
</evidence>
<dbReference type="GeneID" id="66553713"/>
<dbReference type="RefSeq" id="WP_016361980.1">
    <property type="nucleotide sequence ID" value="NZ_BCNG01000028.1"/>
</dbReference>